<comment type="caution">
    <text evidence="2">The sequence shown here is derived from an EMBL/GenBank/DDBJ whole genome shotgun (WGS) entry which is preliminary data.</text>
</comment>
<dbReference type="AlphaFoldDB" id="A0A4S3K0K9"/>
<dbReference type="Proteomes" id="UP000295341">
    <property type="component" value="Unassembled WGS sequence"/>
</dbReference>
<evidence type="ECO:0000313" key="2">
    <source>
        <dbReference type="EMBL" id="TDU24442.1"/>
    </source>
</evidence>
<keyword evidence="1" id="KW-1133">Transmembrane helix</keyword>
<gene>
    <name evidence="2" type="ORF">DFR24_4712</name>
</gene>
<accession>A0A4S3K0K9</accession>
<dbReference type="EMBL" id="SOBT01000012">
    <property type="protein sequence ID" value="TDU24442.1"/>
    <property type="molecule type" value="Genomic_DNA"/>
</dbReference>
<proteinExistence type="predicted"/>
<keyword evidence="1" id="KW-0812">Transmembrane</keyword>
<evidence type="ECO:0000256" key="1">
    <source>
        <dbReference type="SAM" id="Phobius"/>
    </source>
</evidence>
<keyword evidence="1" id="KW-0472">Membrane</keyword>
<name>A0A4S3K0K9_9GAMM</name>
<keyword evidence="3" id="KW-1185">Reference proteome</keyword>
<reference evidence="2 3" key="1">
    <citation type="submission" date="2019-03" db="EMBL/GenBank/DDBJ databases">
        <title>Genomic Encyclopedia of Type Strains, Phase IV (KMG-IV): sequencing the most valuable type-strain genomes for metagenomic binning, comparative biology and taxonomic classification.</title>
        <authorList>
            <person name="Goeker M."/>
        </authorList>
    </citation>
    <scope>NUCLEOTIDE SEQUENCE [LARGE SCALE GENOMIC DNA]</scope>
    <source>
        <strain evidence="2 3">DSM 26377</strain>
    </source>
</reference>
<feature type="transmembrane region" description="Helical" evidence="1">
    <location>
        <begin position="41"/>
        <end position="61"/>
    </location>
</feature>
<evidence type="ECO:0000313" key="3">
    <source>
        <dbReference type="Proteomes" id="UP000295341"/>
    </source>
</evidence>
<protein>
    <submittedName>
        <fullName evidence="2">Uncharacterized protein</fullName>
    </submittedName>
</protein>
<organism evidence="2 3">
    <name type="scientific">Panacagrimonas perspica</name>
    <dbReference type="NCBI Taxonomy" id="381431"/>
    <lineage>
        <taxon>Bacteria</taxon>
        <taxon>Pseudomonadati</taxon>
        <taxon>Pseudomonadota</taxon>
        <taxon>Gammaproteobacteria</taxon>
        <taxon>Nevskiales</taxon>
        <taxon>Nevskiaceae</taxon>
        <taxon>Panacagrimonas</taxon>
    </lineage>
</organism>
<dbReference type="RefSeq" id="WP_133883844.1">
    <property type="nucleotide sequence ID" value="NZ_MWIN01000025.1"/>
</dbReference>
<sequence length="74" mass="7609">MNSSDDPGKKPLNSLRLLGDVLAATVGIRSRRERGRDVSPVGTGALPGAISILAVTGFVALKSFIHPAKNAAAQ</sequence>